<organism evidence="4 5">
    <name type="scientific">Portibacter lacus</name>
    <dbReference type="NCBI Taxonomy" id="1099794"/>
    <lineage>
        <taxon>Bacteria</taxon>
        <taxon>Pseudomonadati</taxon>
        <taxon>Bacteroidota</taxon>
        <taxon>Saprospiria</taxon>
        <taxon>Saprospirales</taxon>
        <taxon>Haliscomenobacteraceae</taxon>
        <taxon>Portibacter</taxon>
    </lineage>
</organism>
<dbReference type="InterPro" id="IPR030392">
    <property type="entry name" value="S74_ICA"/>
</dbReference>
<evidence type="ECO:0000313" key="4">
    <source>
        <dbReference type="EMBL" id="GLR19899.1"/>
    </source>
</evidence>
<dbReference type="CDD" id="cd14686">
    <property type="entry name" value="bZIP"/>
    <property type="match status" value="1"/>
</dbReference>
<dbReference type="EMBL" id="BSOH01000037">
    <property type="protein sequence ID" value="GLR19899.1"/>
    <property type="molecule type" value="Genomic_DNA"/>
</dbReference>
<keyword evidence="1" id="KW-0175">Coiled coil</keyword>
<keyword evidence="2" id="KW-0472">Membrane</keyword>
<evidence type="ECO:0000313" key="5">
    <source>
        <dbReference type="Proteomes" id="UP001156666"/>
    </source>
</evidence>
<protein>
    <recommendedName>
        <fullName evidence="3">Peptidase S74 domain-containing protein</fullName>
    </recommendedName>
</protein>
<name>A0AA37SUH2_9BACT</name>
<proteinExistence type="predicted"/>
<feature type="coiled-coil region" evidence="1">
    <location>
        <begin position="651"/>
        <end position="685"/>
    </location>
</feature>
<sequence length="689" mass="73374">MSKADSLLRLQENSNIRMITTKIWLPLFIILISFPLIAQKAALNEDGSPPDPKVLFHLKSETQLDGIKIVNLSNSTNISDNSTGVNTFLNSTGSHQLVAYNSIIIGANANASYGQKNQFIGGSNGTIYGNYNFFQGAGNGNSYGNYNFFSNGSNGTVYGLYNYISNFGTGSKYGTYSSIQGLGAGKQYGSYVDLSSISTDESYGFNAKISSSANAKALYGSNIEITGIGTSMVYGDFVEINHDGSGNQYARYDSISGSGAGNHYGAYHILKGEGSGKHFGNYQSLSGSGTGDQFGNYTSVTNASDGIHVANYNDIVNDGDGNHYGIITNMEGDGNGIHAGILNTITSNGTGVKYGIRNDLSTSESNAADFYGSFQKITNDGFGQLVGSNNEIITTYNAESIGTRNQLNGEGDGDQFGTRTEIINTGDGDHYGSYNTINSAGSGLHVAGYFKSGLGANDFAAIFDVGNVVVNQSEGDSDFRVASSKSSNLLRTNGGLHRVGIGTGNPLNLLHVRDGNTDGSISIIENTTTSVDGDALIIKIGASPLASTNRFIEFKDGSNNTLGGISGNSTGGVTYGTASDIRLKQNIRPFENGMKMVNKIEVHEYEMKLNNGEKQIGFIAQELIKILPQVVSGTPENPIDNPMTVDYGRLTPILVKAIQELEAENKELKDKNIDLEKRLEKIEALLNIE</sequence>
<dbReference type="PROSITE" id="PS51688">
    <property type="entry name" value="ICA"/>
    <property type="match status" value="1"/>
</dbReference>
<dbReference type="Pfam" id="PF13884">
    <property type="entry name" value="Peptidase_S74"/>
    <property type="match status" value="1"/>
</dbReference>
<dbReference type="Proteomes" id="UP001156666">
    <property type="component" value="Unassembled WGS sequence"/>
</dbReference>
<comment type="caution">
    <text evidence="4">The sequence shown here is derived from an EMBL/GenBank/DDBJ whole genome shotgun (WGS) entry which is preliminary data.</text>
</comment>
<evidence type="ECO:0000259" key="3">
    <source>
        <dbReference type="PROSITE" id="PS51688"/>
    </source>
</evidence>
<dbReference type="AlphaFoldDB" id="A0AA37SUH2"/>
<gene>
    <name evidence="4" type="ORF">GCM10007940_45150</name>
</gene>
<feature type="transmembrane region" description="Helical" evidence="2">
    <location>
        <begin position="21"/>
        <end position="38"/>
    </location>
</feature>
<reference evidence="4" key="2">
    <citation type="submission" date="2023-01" db="EMBL/GenBank/DDBJ databases">
        <title>Draft genome sequence of Portibacter lacus strain NBRC 108769.</title>
        <authorList>
            <person name="Sun Q."/>
            <person name="Mori K."/>
        </authorList>
    </citation>
    <scope>NUCLEOTIDE SEQUENCE</scope>
    <source>
        <strain evidence="4">NBRC 108769</strain>
    </source>
</reference>
<accession>A0AA37SUH2</accession>
<keyword evidence="2" id="KW-0812">Transmembrane</keyword>
<keyword evidence="2" id="KW-1133">Transmembrane helix</keyword>
<reference evidence="4" key="1">
    <citation type="journal article" date="2014" name="Int. J. Syst. Evol. Microbiol.">
        <title>Complete genome sequence of Corynebacterium casei LMG S-19264T (=DSM 44701T), isolated from a smear-ripened cheese.</title>
        <authorList>
            <consortium name="US DOE Joint Genome Institute (JGI-PGF)"/>
            <person name="Walter F."/>
            <person name="Albersmeier A."/>
            <person name="Kalinowski J."/>
            <person name="Ruckert C."/>
        </authorList>
    </citation>
    <scope>NUCLEOTIDE SEQUENCE</scope>
    <source>
        <strain evidence="4">NBRC 108769</strain>
    </source>
</reference>
<keyword evidence="5" id="KW-1185">Reference proteome</keyword>
<feature type="domain" description="Peptidase S74" evidence="3">
    <location>
        <begin position="579"/>
        <end position="672"/>
    </location>
</feature>
<evidence type="ECO:0000256" key="1">
    <source>
        <dbReference type="SAM" id="Coils"/>
    </source>
</evidence>
<evidence type="ECO:0000256" key="2">
    <source>
        <dbReference type="SAM" id="Phobius"/>
    </source>
</evidence>